<dbReference type="PANTHER" id="PTHR11008">
    <property type="entry name" value="PROTEIN TAKEOUT-LIKE PROTEIN"/>
    <property type="match status" value="1"/>
</dbReference>
<reference evidence="5" key="1">
    <citation type="submission" date="2022-01" db="EMBL/GenBank/DDBJ databases">
        <authorList>
            <person name="King R."/>
        </authorList>
    </citation>
    <scope>NUCLEOTIDE SEQUENCE</scope>
</reference>
<dbReference type="GO" id="GO:0005615">
    <property type="term" value="C:extracellular space"/>
    <property type="evidence" value="ECO:0007669"/>
    <property type="project" value="TreeGrafter"/>
</dbReference>
<dbReference type="FunFam" id="3.15.10.30:FF:000001">
    <property type="entry name" value="Takeout-like protein 1"/>
    <property type="match status" value="1"/>
</dbReference>
<proteinExistence type="inferred from homology"/>
<dbReference type="PANTHER" id="PTHR11008:SF32">
    <property type="entry name" value="CIRCADIAN CLOCK-CONTROLLED PROTEIN DAYWAKE-RELATED"/>
    <property type="match status" value="1"/>
</dbReference>
<dbReference type="Proteomes" id="UP001153737">
    <property type="component" value="Chromosome 7"/>
</dbReference>
<keyword evidence="2" id="KW-0090">Biological rhythms</keyword>
<dbReference type="GO" id="GO:0007623">
    <property type="term" value="P:circadian rhythm"/>
    <property type="evidence" value="ECO:0007669"/>
    <property type="project" value="UniProtKB-ARBA"/>
</dbReference>
<evidence type="ECO:0000256" key="1">
    <source>
        <dbReference type="ARBA" id="ARBA00022729"/>
    </source>
</evidence>
<evidence type="ECO:0000256" key="3">
    <source>
        <dbReference type="ARBA" id="ARBA00060902"/>
    </source>
</evidence>
<accession>A0A9P0GSK7</accession>
<keyword evidence="6" id="KW-1185">Reference proteome</keyword>
<feature type="chain" id="PRO_5040290789" evidence="4">
    <location>
        <begin position="21"/>
        <end position="248"/>
    </location>
</feature>
<keyword evidence="1 4" id="KW-0732">Signal</keyword>
<dbReference type="AlphaFoldDB" id="A0A9P0GSK7"/>
<dbReference type="OrthoDB" id="6235964at2759"/>
<dbReference type="InterPro" id="IPR038606">
    <property type="entry name" value="To_sf"/>
</dbReference>
<dbReference type="SMART" id="SM00700">
    <property type="entry name" value="JHBP"/>
    <property type="match status" value="1"/>
</dbReference>
<name>A0A9P0GSK7_PHACE</name>
<evidence type="ECO:0000256" key="4">
    <source>
        <dbReference type="SAM" id="SignalP"/>
    </source>
</evidence>
<organism evidence="5 6">
    <name type="scientific">Phaedon cochleariae</name>
    <name type="common">Mustard beetle</name>
    <dbReference type="NCBI Taxonomy" id="80249"/>
    <lineage>
        <taxon>Eukaryota</taxon>
        <taxon>Metazoa</taxon>
        <taxon>Ecdysozoa</taxon>
        <taxon>Arthropoda</taxon>
        <taxon>Hexapoda</taxon>
        <taxon>Insecta</taxon>
        <taxon>Pterygota</taxon>
        <taxon>Neoptera</taxon>
        <taxon>Endopterygota</taxon>
        <taxon>Coleoptera</taxon>
        <taxon>Polyphaga</taxon>
        <taxon>Cucujiformia</taxon>
        <taxon>Chrysomeloidea</taxon>
        <taxon>Chrysomelidae</taxon>
        <taxon>Chrysomelinae</taxon>
        <taxon>Chrysomelini</taxon>
        <taxon>Phaedon</taxon>
    </lineage>
</organism>
<dbReference type="EMBL" id="OU896713">
    <property type="protein sequence ID" value="CAH1176474.1"/>
    <property type="molecule type" value="Genomic_DNA"/>
</dbReference>
<dbReference type="Gene3D" id="3.15.10.30">
    <property type="entry name" value="Haemolymph juvenile hormone binding protein"/>
    <property type="match status" value="1"/>
</dbReference>
<evidence type="ECO:0000313" key="6">
    <source>
        <dbReference type="Proteomes" id="UP001153737"/>
    </source>
</evidence>
<reference evidence="5" key="2">
    <citation type="submission" date="2022-10" db="EMBL/GenBank/DDBJ databases">
        <authorList>
            <consortium name="ENA_rothamsted_submissions"/>
            <consortium name="culmorum"/>
            <person name="King R."/>
        </authorList>
    </citation>
    <scope>NUCLEOTIDE SEQUENCE</scope>
</reference>
<evidence type="ECO:0000256" key="2">
    <source>
        <dbReference type="ARBA" id="ARBA00023108"/>
    </source>
</evidence>
<gene>
    <name evidence="5" type="ORF">PHAECO_LOCUS11080</name>
</gene>
<dbReference type="Pfam" id="PF06585">
    <property type="entry name" value="JHBP"/>
    <property type="match status" value="1"/>
</dbReference>
<evidence type="ECO:0000313" key="5">
    <source>
        <dbReference type="EMBL" id="CAH1176474.1"/>
    </source>
</evidence>
<sequence length="248" mass="28318">MYRILIVLSLIGILQFPVDSKKLPTYILPCRKSDPNLNDCAKQHAIDSLPRILEGDKAYKIPNFLPVLIPLVDVQQGNDLKFQLKDLHMYGLNTTHIQDLVFDLDKKHFYVKILIDEALTESRYEVDGKILTLPIKGEGPARINSKNITVEYSFDYQLIKKADGKQYFDVDNLKTNIICKVGHTHYHFGNLFGGNKVLGDNFNQVLNDNEKELEETAGASNNEIINAIVSTIFNSFFRTISYDEMFLD</sequence>
<comment type="similarity">
    <text evidence="3">Belongs to the TO family.</text>
</comment>
<protein>
    <submittedName>
        <fullName evidence="5">Uncharacterized protein</fullName>
    </submittedName>
</protein>
<feature type="signal peptide" evidence="4">
    <location>
        <begin position="1"/>
        <end position="20"/>
    </location>
</feature>
<dbReference type="InterPro" id="IPR010562">
    <property type="entry name" value="Haemolymph_juvenile_hormone-bd"/>
</dbReference>